<dbReference type="AlphaFoldDB" id="A0A7J8VG22"/>
<feature type="compositionally biased region" description="Basic and acidic residues" evidence="1">
    <location>
        <begin position="1"/>
        <end position="11"/>
    </location>
</feature>
<dbReference type="PANTHER" id="PTHR37265">
    <property type="entry name" value="OS01G0195300 PROTEIN"/>
    <property type="match status" value="1"/>
</dbReference>
<dbReference type="PANTHER" id="PTHR37265:SF5">
    <property type="entry name" value="OS01G0195300 PROTEIN"/>
    <property type="match status" value="1"/>
</dbReference>
<accession>A0A7J8VG22</accession>
<evidence type="ECO:0000313" key="2">
    <source>
        <dbReference type="EMBL" id="MBA0661745.1"/>
    </source>
</evidence>
<dbReference type="Proteomes" id="UP000593573">
    <property type="component" value="Unassembled WGS sequence"/>
</dbReference>
<reference evidence="2 3" key="1">
    <citation type="journal article" date="2019" name="Genome Biol. Evol.">
        <title>Insights into the evolution of the New World diploid cottons (Gossypium, subgenus Houzingenia) based on genome sequencing.</title>
        <authorList>
            <person name="Grover C.E."/>
            <person name="Arick M.A. 2nd"/>
            <person name="Thrash A."/>
            <person name="Conover J.L."/>
            <person name="Sanders W.S."/>
            <person name="Peterson D.G."/>
            <person name="Frelichowski J.E."/>
            <person name="Scheffler J.A."/>
            <person name="Scheffler B.E."/>
            <person name="Wendel J.F."/>
        </authorList>
    </citation>
    <scope>NUCLEOTIDE SEQUENCE [LARGE SCALE GENOMIC DNA]</scope>
    <source>
        <strain evidence="2">57</strain>
        <tissue evidence="2">Leaf</tissue>
    </source>
</reference>
<gene>
    <name evidence="2" type="ORF">Goklo_006001</name>
</gene>
<evidence type="ECO:0000256" key="1">
    <source>
        <dbReference type="SAM" id="MobiDB-lite"/>
    </source>
</evidence>
<name>A0A7J8VG22_9ROSI</name>
<organism evidence="2 3">
    <name type="scientific">Gossypium klotzschianum</name>
    <dbReference type="NCBI Taxonomy" id="34286"/>
    <lineage>
        <taxon>Eukaryota</taxon>
        <taxon>Viridiplantae</taxon>
        <taxon>Streptophyta</taxon>
        <taxon>Embryophyta</taxon>
        <taxon>Tracheophyta</taxon>
        <taxon>Spermatophyta</taxon>
        <taxon>Magnoliopsida</taxon>
        <taxon>eudicotyledons</taxon>
        <taxon>Gunneridae</taxon>
        <taxon>Pentapetalae</taxon>
        <taxon>rosids</taxon>
        <taxon>malvids</taxon>
        <taxon>Malvales</taxon>
        <taxon>Malvaceae</taxon>
        <taxon>Malvoideae</taxon>
        <taxon>Gossypium</taxon>
    </lineage>
</organism>
<feature type="compositionally biased region" description="Basic and acidic residues" evidence="1">
    <location>
        <begin position="20"/>
        <end position="29"/>
    </location>
</feature>
<evidence type="ECO:0000313" key="3">
    <source>
        <dbReference type="Proteomes" id="UP000593573"/>
    </source>
</evidence>
<protein>
    <submittedName>
        <fullName evidence="2">Uncharacterized protein</fullName>
    </submittedName>
</protein>
<dbReference type="EMBL" id="JABFAB010000010">
    <property type="protein sequence ID" value="MBA0661745.1"/>
    <property type="molecule type" value="Genomic_DNA"/>
</dbReference>
<comment type="caution">
    <text evidence="2">The sequence shown here is derived from an EMBL/GenBank/DDBJ whole genome shotgun (WGS) entry which is preliminary data.</text>
</comment>
<sequence length="185" mass="20490">MEEEEGRKAETDDVTGAESPEFKRQRDAAAELSDEVMGWLSVEGSEADSMSELLKLLDDSAETTMSASLYTYSPASYGMRVRFSDNPYSSALIFQSSSSYITINGNEESCGSSFSESESSVMASVDMGGIVRSKVKGLEGIREWLEAEEGGAWGGNEEEARGWVVESEWRWAWDEEQLTKLLEEE</sequence>
<keyword evidence="3" id="KW-1185">Reference proteome</keyword>
<dbReference type="OrthoDB" id="783490at2759"/>
<feature type="region of interest" description="Disordered" evidence="1">
    <location>
        <begin position="1"/>
        <end position="29"/>
    </location>
</feature>
<proteinExistence type="predicted"/>